<proteinExistence type="inferred from homology"/>
<accession>A0A9X4JVK5</accession>
<gene>
    <name evidence="13" type="ORF">L7E55_04320</name>
</gene>
<keyword evidence="5 11" id="KW-0547">Nucleotide-binding</keyword>
<dbReference type="InterPro" id="IPR007409">
    <property type="entry name" value="Restrct_endonuc_type1_HsdR_N"/>
</dbReference>
<dbReference type="GO" id="GO:0003677">
    <property type="term" value="F:DNA binding"/>
    <property type="evidence" value="ECO:0007669"/>
    <property type="project" value="UniProtKB-KW"/>
</dbReference>
<dbReference type="CDD" id="cd22332">
    <property type="entry name" value="HsdR_N"/>
    <property type="match status" value="1"/>
</dbReference>
<dbReference type="Pfam" id="PF11867">
    <property type="entry name" value="T1RH-like_C"/>
    <property type="match status" value="1"/>
</dbReference>
<dbReference type="CDD" id="cd18800">
    <property type="entry name" value="SF2_C_EcoR124I-like"/>
    <property type="match status" value="1"/>
</dbReference>
<keyword evidence="10 11" id="KW-0238">DNA-binding</keyword>
<dbReference type="GO" id="GO:0009307">
    <property type="term" value="P:DNA restriction-modification system"/>
    <property type="evidence" value="ECO:0007669"/>
    <property type="project" value="UniProtKB-KW"/>
</dbReference>
<reference evidence="13" key="1">
    <citation type="submission" date="2022-02" db="EMBL/GenBank/DDBJ databases">
        <authorList>
            <person name="Leng L."/>
        </authorList>
    </citation>
    <scope>NUCLEOTIDE SEQUENCE</scope>
    <source>
        <strain evidence="13">JI</strain>
    </source>
</reference>
<keyword evidence="14" id="KW-1185">Reference proteome</keyword>
<comment type="subunit">
    <text evidence="3 11">The type I restriction/modification system is composed of three polypeptides R, M and S.</text>
</comment>
<dbReference type="InterPro" id="IPR014001">
    <property type="entry name" value="Helicase_ATP-bd"/>
</dbReference>
<dbReference type="CDD" id="cd18030">
    <property type="entry name" value="DEXHc_RE_I_HsdR"/>
    <property type="match status" value="1"/>
</dbReference>
<dbReference type="InterPro" id="IPR021810">
    <property type="entry name" value="T1RH-like_C"/>
</dbReference>
<keyword evidence="9 11" id="KW-0067">ATP-binding</keyword>
<dbReference type="Pfam" id="PF04313">
    <property type="entry name" value="HSDR_N"/>
    <property type="match status" value="1"/>
</dbReference>
<evidence type="ECO:0000256" key="7">
    <source>
        <dbReference type="ARBA" id="ARBA00022759"/>
    </source>
</evidence>
<dbReference type="Pfam" id="PF18766">
    <property type="entry name" value="SWI2_SNF2"/>
    <property type="match status" value="1"/>
</dbReference>
<evidence type="ECO:0000256" key="6">
    <source>
        <dbReference type="ARBA" id="ARBA00022747"/>
    </source>
</evidence>
<dbReference type="InterPro" id="IPR027417">
    <property type="entry name" value="P-loop_NTPase"/>
</dbReference>
<dbReference type="GO" id="GO:0005524">
    <property type="term" value="F:ATP binding"/>
    <property type="evidence" value="ECO:0007669"/>
    <property type="project" value="UniProtKB-KW"/>
</dbReference>
<sequence>MPKLCESEIEIMAIEELVSLGYTYVAGVDIAPDEPGAERNSYGDILLIGRLERALVKLNPTIPRDAIESAIKKLSRIASSNMLADNEAFHRMLIDGIPVEYRKGNDIVGDYVRVCDFTTDGVKNNEFLVINQYTIIENNNNKRPDVLLFINGIPVVLFELKNPADENATIRKAFDQIETYKVTIPSLFTFNEICIVSDGLEAKSGSLTASYSRYSAWKTKDGINEASKFDDELSTLIHGLCTPATLLDYIHNFITYEKSKSEDKVTKVVKVETVKKIAAYHQYYAVNKAVASTEEAAKSGGTKKAGVVWHTQGAGKSLSMVFYTGKIVQTLNNPTVLVITDRNDLDDQLFDTFADNSDLLRQPPRQAQSCEELKTLLRVASGGIVFTTIQKFVPDNDQSVYELLSSRDNIIVIADEAHRTQYGFNAKLRDIKDENKQVTGQRIAYGFAKYVRDALPNATFIGFTGTPVEKQDANTPAVFGNYIDIYDIAQAVEDKVTVRIYYESRLAKVNLTEEGKKLIEQFDAELDDIGEVDEAKAAKLKWAKLEAIVGNKDRITTLAKDIVTHFEEREQVFEGKAMIVAMSRRIAADLYDEIISQRPEWHSNDLDKGVIKVVMTTSSSDGPKLQKHHTTKTQRKALAQRLKDEDDPLKFVIVRDMWLTGFDAPCLNTMYIDKPMKDHNLMQAIARVNRVFKDKPGGLIVDYIGIATNLKKALGFYAESGGKGVPAETHEKAVAIMIEKLEVVRQLLHGFDYSGFFDAAVKDKLSLILRAEDFILNIEDGKSRFIKEVTLLGQAYALAKPDQATIDNAEEIAFFQAVKARLAKFETGGAGGGDGYDTVIKNIVDSAIASEQVIDIFSAAGMEKPELSILSEEFLKEIEGMQYKNVAIELLKKILNDEIKMRSKHNLTKSKSLMDMLEAAIKRYQNNLLTTAEIIEELIRIAKEINKADKRGEEMGLSEDELAFYDALETNDSAVKVLGNDQLRAIAREIADKVKKNATIDWTIKESVRARLMVIVRRILNKYGYPPDKQKMAVDLVMKQAENLADIWTSNDYVVRESVYDNEYYKYNKVAEAPVNDYQTKKPSRE</sequence>
<dbReference type="Gene3D" id="3.40.50.300">
    <property type="entry name" value="P-loop containing nucleotide triphosphate hydrolases"/>
    <property type="match status" value="3"/>
</dbReference>
<evidence type="ECO:0000256" key="2">
    <source>
        <dbReference type="ARBA" id="ARBA00008598"/>
    </source>
</evidence>
<dbReference type="PROSITE" id="PS51192">
    <property type="entry name" value="HELICASE_ATP_BIND_1"/>
    <property type="match status" value="1"/>
</dbReference>
<name>A0A9X4JVK5_9FIRM</name>
<dbReference type="InterPro" id="IPR055180">
    <property type="entry name" value="HsdR_RecA-like_helicase_dom_2"/>
</dbReference>
<dbReference type="InterPro" id="IPR004473">
    <property type="entry name" value="Restrct_endonuc_typeI_HsdR"/>
</dbReference>
<evidence type="ECO:0000256" key="5">
    <source>
        <dbReference type="ARBA" id="ARBA00022741"/>
    </source>
</evidence>
<dbReference type="Proteomes" id="UP001154312">
    <property type="component" value="Unassembled WGS sequence"/>
</dbReference>
<dbReference type="EC" id="3.1.21.3" evidence="11"/>
<evidence type="ECO:0000313" key="14">
    <source>
        <dbReference type="Proteomes" id="UP001154312"/>
    </source>
</evidence>
<feature type="domain" description="Helicase ATP-binding" evidence="12">
    <location>
        <begin position="297"/>
        <end position="485"/>
    </location>
</feature>
<evidence type="ECO:0000256" key="1">
    <source>
        <dbReference type="ARBA" id="ARBA00000851"/>
    </source>
</evidence>
<evidence type="ECO:0000256" key="11">
    <source>
        <dbReference type="RuleBase" id="RU364115"/>
    </source>
</evidence>
<dbReference type="SUPFAM" id="SSF52540">
    <property type="entry name" value="P-loop containing nucleoside triphosphate hydrolases"/>
    <property type="match status" value="2"/>
</dbReference>
<evidence type="ECO:0000256" key="8">
    <source>
        <dbReference type="ARBA" id="ARBA00022801"/>
    </source>
</evidence>
<keyword evidence="4" id="KW-0540">Nuclease</keyword>
<dbReference type="RefSeq" id="WP_277442818.1">
    <property type="nucleotide sequence ID" value="NZ_JAKOAV010000005.1"/>
</dbReference>
<dbReference type="AlphaFoldDB" id="A0A9X4JVK5"/>
<keyword evidence="6 11" id="KW-0680">Restriction system</keyword>
<dbReference type="SMART" id="SM00487">
    <property type="entry name" value="DEXDc"/>
    <property type="match status" value="1"/>
</dbReference>
<dbReference type="NCBIfam" id="TIGR00348">
    <property type="entry name" value="hsdR"/>
    <property type="match status" value="1"/>
</dbReference>
<dbReference type="EMBL" id="JAKOAV010000005">
    <property type="protein sequence ID" value="MDF9407588.1"/>
    <property type="molecule type" value="Genomic_DNA"/>
</dbReference>
<comment type="similarity">
    <text evidence="2 11">Belongs to the HsdR family.</text>
</comment>
<comment type="function">
    <text evidence="11">Subunit R is required for both nuclease and ATPase activities, but not for modification.</text>
</comment>
<evidence type="ECO:0000256" key="9">
    <source>
        <dbReference type="ARBA" id="ARBA00022840"/>
    </source>
</evidence>
<dbReference type="InterPro" id="IPR051268">
    <property type="entry name" value="Type-I_R_enzyme_R_subunit"/>
</dbReference>
<keyword evidence="8 11" id="KW-0378">Hydrolase</keyword>
<dbReference type="Gene3D" id="3.90.1570.50">
    <property type="match status" value="1"/>
</dbReference>
<protein>
    <recommendedName>
        <fullName evidence="11">Type I restriction enzyme endonuclease subunit</fullName>
        <shortName evidence="11">R protein</shortName>
        <ecNumber evidence="11">3.1.21.3</ecNumber>
    </recommendedName>
    <alternativeName>
        <fullName evidence="11">Type-1 restriction enzyme R protein</fullName>
    </alternativeName>
</protein>
<dbReference type="PANTHER" id="PTHR30195">
    <property type="entry name" value="TYPE I SITE-SPECIFIC DEOXYRIBONUCLEASE PROTEIN SUBUNIT M AND R"/>
    <property type="match status" value="1"/>
</dbReference>
<keyword evidence="7 13" id="KW-0255">Endonuclease</keyword>
<evidence type="ECO:0000313" key="13">
    <source>
        <dbReference type="EMBL" id="MDF9407588.1"/>
    </source>
</evidence>
<dbReference type="InterPro" id="IPR040980">
    <property type="entry name" value="SWI2_SNF2"/>
</dbReference>
<organism evidence="13 14">
    <name type="scientific">Pelotomaculum isophthalicicum JI</name>
    <dbReference type="NCBI Taxonomy" id="947010"/>
    <lineage>
        <taxon>Bacteria</taxon>
        <taxon>Bacillati</taxon>
        <taxon>Bacillota</taxon>
        <taxon>Clostridia</taxon>
        <taxon>Eubacteriales</taxon>
        <taxon>Desulfotomaculaceae</taxon>
        <taxon>Pelotomaculum</taxon>
    </lineage>
</organism>
<comment type="caution">
    <text evidence="13">The sequence shown here is derived from an EMBL/GenBank/DDBJ whole genome shotgun (WGS) entry which is preliminary data.</text>
</comment>
<dbReference type="Pfam" id="PF22679">
    <property type="entry name" value="T1R_D3-like"/>
    <property type="match status" value="1"/>
</dbReference>
<dbReference type="GO" id="GO:0009035">
    <property type="term" value="F:type I site-specific deoxyribonuclease activity"/>
    <property type="evidence" value="ECO:0007669"/>
    <property type="project" value="UniProtKB-EC"/>
</dbReference>
<dbReference type="PANTHER" id="PTHR30195:SF15">
    <property type="entry name" value="TYPE I RESTRICTION ENZYME HINDI ENDONUCLEASE SUBUNIT"/>
    <property type="match status" value="1"/>
</dbReference>
<evidence type="ECO:0000259" key="12">
    <source>
        <dbReference type="PROSITE" id="PS51192"/>
    </source>
</evidence>
<evidence type="ECO:0000256" key="10">
    <source>
        <dbReference type="ARBA" id="ARBA00023125"/>
    </source>
</evidence>
<evidence type="ECO:0000256" key="3">
    <source>
        <dbReference type="ARBA" id="ARBA00011296"/>
    </source>
</evidence>
<evidence type="ECO:0000256" key="4">
    <source>
        <dbReference type="ARBA" id="ARBA00022722"/>
    </source>
</evidence>
<comment type="catalytic activity">
    <reaction evidence="1 11">
        <text>Endonucleolytic cleavage of DNA to give random double-stranded fragments with terminal 5'-phosphates, ATP is simultaneously hydrolyzed.</text>
        <dbReference type="EC" id="3.1.21.3"/>
    </reaction>
</comment>